<organism evidence="2 3">
    <name type="scientific">Pleuronectes platessa</name>
    <name type="common">European plaice</name>
    <dbReference type="NCBI Taxonomy" id="8262"/>
    <lineage>
        <taxon>Eukaryota</taxon>
        <taxon>Metazoa</taxon>
        <taxon>Chordata</taxon>
        <taxon>Craniata</taxon>
        <taxon>Vertebrata</taxon>
        <taxon>Euteleostomi</taxon>
        <taxon>Actinopterygii</taxon>
        <taxon>Neopterygii</taxon>
        <taxon>Teleostei</taxon>
        <taxon>Neoteleostei</taxon>
        <taxon>Acanthomorphata</taxon>
        <taxon>Carangaria</taxon>
        <taxon>Pleuronectiformes</taxon>
        <taxon>Pleuronectoidei</taxon>
        <taxon>Pleuronectidae</taxon>
        <taxon>Pleuronectes</taxon>
    </lineage>
</organism>
<gene>
    <name evidence="2" type="ORF">PLEPLA_LOCUS35634</name>
</gene>
<accession>A0A9N7Z3X2</accession>
<keyword evidence="3" id="KW-1185">Reference proteome</keyword>
<feature type="compositionally biased region" description="Low complexity" evidence="1">
    <location>
        <begin position="91"/>
        <end position="101"/>
    </location>
</feature>
<feature type="compositionally biased region" description="Basic and acidic residues" evidence="1">
    <location>
        <begin position="62"/>
        <end position="78"/>
    </location>
</feature>
<sequence>METGDLRRIRRGMSSVSVGVTVQSAAARRAKPEFVSERRGPVFWTKLREKFVNFNCAILCPRDKSRGDRSQNQRRGDGETVGTTQDVSDPTTNENTTSEEGNYQRLK</sequence>
<evidence type="ECO:0000256" key="1">
    <source>
        <dbReference type="SAM" id="MobiDB-lite"/>
    </source>
</evidence>
<name>A0A9N7Z3X2_PLEPL</name>
<dbReference type="AlphaFoldDB" id="A0A9N7Z3X2"/>
<feature type="region of interest" description="Disordered" evidence="1">
    <location>
        <begin position="62"/>
        <end position="107"/>
    </location>
</feature>
<dbReference type="EMBL" id="CADEAL010003961">
    <property type="protein sequence ID" value="CAB1447969.1"/>
    <property type="molecule type" value="Genomic_DNA"/>
</dbReference>
<evidence type="ECO:0000313" key="3">
    <source>
        <dbReference type="Proteomes" id="UP001153269"/>
    </source>
</evidence>
<feature type="compositionally biased region" description="Polar residues" evidence="1">
    <location>
        <begin position="81"/>
        <end position="90"/>
    </location>
</feature>
<reference evidence="2" key="1">
    <citation type="submission" date="2020-03" db="EMBL/GenBank/DDBJ databases">
        <authorList>
            <person name="Weist P."/>
        </authorList>
    </citation>
    <scope>NUCLEOTIDE SEQUENCE</scope>
</reference>
<protein>
    <submittedName>
        <fullName evidence="2">Uncharacterized protein</fullName>
    </submittedName>
</protein>
<comment type="caution">
    <text evidence="2">The sequence shown here is derived from an EMBL/GenBank/DDBJ whole genome shotgun (WGS) entry which is preliminary data.</text>
</comment>
<evidence type="ECO:0000313" key="2">
    <source>
        <dbReference type="EMBL" id="CAB1447969.1"/>
    </source>
</evidence>
<proteinExistence type="predicted"/>
<dbReference type="Proteomes" id="UP001153269">
    <property type="component" value="Unassembled WGS sequence"/>
</dbReference>